<proteinExistence type="predicted"/>
<feature type="compositionally biased region" description="Polar residues" evidence="1">
    <location>
        <begin position="285"/>
        <end position="302"/>
    </location>
</feature>
<feature type="region of interest" description="Disordered" evidence="1">
    <location>
        <begin position="557"/>
        <end position="578"/>
    </location>
</feature>
<dbReference type="InterPro" id="IPR051092">
    <property type="entry name" value="FYVE_RhoGEF_PH"/>
</dbReference>
<organism evidence="4">
    <name type="scientific">Scylla olivacea</name>
    <name type="common">Orange mud crab</name>
    <name type="synonym">Cancer olivacea</name>
    <dbReference type="NCBI Taxonomy" id="85551"/>
    <lineage>
        <taxon>Eukaryota</taxon>
        <taxon>Metazoa</taxon>
        <taxon>Ecdysozoa</taxon>
        <taxon>Arthropoda</taxon>
        <taxon>Crustacea</taxon>
        <taxon>Multicrustacea</taxon>
        <taxon>Malacostraca</taxon>
        <taxon>Eumalacostraca</taxon>
        <taxon>Eucarida</taxon>
        <taxon>Decapoda</taxon>
        <taxon>Pleocyemata</taxon>
        <taxon>Brachyura</taxon>
        <taxon>Eubrachyura</taxon>
        <taxon>Portunoidea</taxon>
        <taxon>Portunidae</taxon>
        <taxon>Portuninae</taxon>
        <taxon>Scylla</taxon>
    </lineage>
</organism>
<feature type="domain" description="PH" evidence="2">
    <location>
        <begin position="587"/>
        <end position="667"/>
    </location>
</feature>
<dbReference type="InterPro" id="IPR011993">
    <property type="entry name" value="PH-like_dom_sf"/>
</dbReference>
<dbReference type="InterPro" id="IPR001849">
    <property type="entry name" value="PH_domain"/>
</dbReference>
<feature type="compositionally biased region" description="Low complexity" evidence="1">
    <location>
        <begin position="135"/>
        <end position="154"/>
    </location>
</feature>
<protein>
    <recommendedName>
        <fullName evidence="5">DH domain-containing protein</fullName>
    </recommendedName>
</protein>
<dbReference type="SUPFAM" id="SSF48065">
    <property type="entry name" value="DBL homology domain (DH-domain)"/>
    <property type="match status" value="1"/>
</dbReference>
<dbReference type="Pfam" id="PF00621">
    <property type="entry name" value="RhoGEF"/>
    <property type="match status" value="1"/>
</dbReference>
<feature type="region of interest" description="Disordered" evidence="1">
    <location>
        <begin position="75"/>
        <end position="162"/>
    </location>
</feature>
<dbReference type="PROSITE" id="PS50010">
    <property type="entry name" value="DH_2"/>
    <property type="match status" value="1"/>
</dbReference>
<dbReference type="Gene3D" id="1.20.900.10">
    <property type="entry name" value="Dbl homology (DH) domain"/>
    <property type="match status" value="1"/>
</dbReference>
<evidence type="ECO:0008006" key="5">
    <source>
        <dbReference type="Google" id="ProtNLM"/>
    </source>
</evidence>
<feature type="compositionally biased region" description="Acidic residues" evidence="1">
    <location>
        <begin position="248"/>
        <end position="268"/>
    </location>
</feature>
<evidence type="ECO:0000259" key="2">
    <source>
        <dbReference type="PROSITE" id="PS50003"/>
    </source>
</evidence>
<dbReference type="Gene3D" id="2.30.29.30">
    <property type="entry name" value="Pleckstrin-homology domain (PH domain)/Phosphotyrosine-binding domain (PTB)"/>
    <property type="match status" value="1"/>
</dbReference>
<dbReference type="CDD" id="cd00160">
    <property type="entry name" value="RhoGEF"/>
    <property type="match status" value="1"/>
</dbReference>
<name>A0A0P4WKY8_SCYOL</name>
<dbReference type="PROSITE" id="PS50003">
    <property type="entry name" value="PH_DOMAIN"/>
    <property type="match status" value="1"/>
</dbReference>
<evidence type="ECO:0000313" key="4">
    <source>
        <dbReference type="EMBL" id="JAI61929.1"/>
    </source>
</evidence>
<reference evidence="4" key="1">
    <citation type="submission" date="2015-09" db="EMBL/GenBank/DDBJ databases">
        <title>Scylla olivacea transcriptome.</title>
        <authorList>
            <person name="Ikhwanuddin M."/>
        </authorList>
    </citation>
    <scope>NUCLEOTIDE SEQUENCE</scope>
</reference>
<accession>A0A0P4WKY8</accession>
<feature type="domain" description="DH" evidence="3">
    <location>
        <begin position="337"/>
        <end position="538"/>
    </location>
</feature>
<dbReference type="SMART" id="SM00325">
    <property type="entry name" value="RhoGEF"/>
    <property type="match status" value="1"/>
</dbReference>
<dbReference type="EMBL" id="GDRN01081930">
    <property type="protein sequence ID" value="JAI61929.1"/>
    <property type="molecule type" value="Transcribed_RNA"/>
</dbReference>
<dbReference type="AlphaFoldDB" id="A0A0P4WKY8"/>
<evidence type="ECO:0000256" key="1">
    <source>
        <dbReference type="SAM" id="MobiDB-lite"/>
    </source>
</evidence>
<feature type="region of interest" description="Disordered" evidence="1">
    <location>
        <begin position="28"/>
        <end position="59"/>
    </location>
</feature>
<dbReference type="InterPro" id="IPR035899">
    <property type="entry name" value="DBL_dom_sf"/>
</dbReference>
<dbReference type="SUPFAM" id="SSF50729">
    <property type="entry name" value="PH domain-like"/>
    <property type="match status" value="1"/>
</dbReference>
<dbReference type="GO" id="GO:0005085">
    <property type="term" value="F:guanyl-nucleotide exchange factor activity"/>
    <property type="evidence" value="ECO:0007669"/>
    <property type="project" value="InterPro"/>
</dbReference>
<sequence>MSIVQESASPRGASSWADLSSDAAADHRLVIPQLEEGRRASWSGGAEGMAPESQSGSFTSRRSLALIFGSLGKGKRYARRQEMARSKTLTRPEGARPSSQFYVDLPKDESAVSALSAEHTSGQAESREETPPGPSEQQQEKQQQQPQHQASKSPISPGGTPLRGVLVLPAAARQSSAYLVRARLFSGDSSPPPSPKGTMCSAPSIHNQEEPREAIAPYVVQQYGSMLAELTQHCRTKQNVSQLRIESGEEDDTDSGDDEEGEREDEEKDNGAEVETCSEVALQRADTSVSEAAESDSLTSGMTPEVLCETNQLTSNSTDPTPTPSPELTSQEKRERKVFLIAQEVMTSERVFVDVLRLLNADFRKFVCEWREGSEDQVSHGQQDAPHSPVLPLHELDKVLNYLPQLQNLNEEILSDLEVRIADWDGRKKISDVIVRKGPFLKLYSAYIREFQNQSDHLDYCCQTYPNFACALKAFESSERCTKLNLKHYMLKPVQRIPQYRLLLEEYLKYLPENHPDYVDTQTALAIVANVATHANDTMKQGTNFMKMLALQDRLSSGGGGSGGGGDHEGSSSSRGPRYELLRPGRYLLKEGELLKLCRREMQLRYFILLSDVLLYTSFASSSPGGALRLNYELPLEGMRVETPRAEDFKNEFSVISTSRSFTLQAR</sequence>
<evidence type="ECO:0000259" key="3">
    <source>
        <dbReference type="PROSITE" id="PS50010"/>
    </source>
</evidence>
<dbReference type="PANTHER" id="PTHR12673">
    <property type="entry name" value="FACIOGENITAL DYSPLASIA PROTEIN"/>
    <property type="match status" value="1"/>
</dbReference>
<dbReference type="InterPro" id="IPR000219">
    <property type="entry name" value="DH_dom"/>
</dbReference>
<dbReference type="GO" id="GO:0005737">
    <property type="term" value="C:cytoplasm"/>
    <property type="evidence" value="ECO:0007669"/>
    <property type="project" value="TreeGrafter"/>
</dbReference>
<dbReference type="PANTHER" id="PTHR12673:SF267">
    <property type="entry name" value="PROTEIN CBG10230"/>
    <property type="match status" value="1"/>
</dbReference>
<feature type="compositionally biased region" description="Basic and acidic residues" evidence="1">
    <location>
        <begin position="28"/>
        <end position="39"/>
    </location>
</feature>
<feature type="region of interest" description="Disordered" evidence="1">
    <location>
        <begin position="238"/>
        <end position="332"/>
    </location>
</feature>